<feature type="compositionally biased region" description="Low complexity" evidence="1">
    <location>
        <begin position="37"/>
        <end position="46"/>
    </location>
</feature>
<feature type="compositionally biased region" description="Polar residues" evidence="1">
    <location>
        <begin position="21"/>
        <end position="36"/>
    </location>
</feature>
<dbReference type="HOGENOM" id="CLU_866092_0_0_1"/>
<proteinExistence type="predicted"/>
<evidence type="ECO:0000313" key="3">
    <source>
        <dbReference type="Proteomes" id="UP000015241"/>
    </source>
</evidence>
<dbReference type="EMBL" id="KE504124">
    <property type="protein sequence ID" value="EPT05104.1"/>
    <property type="molecule type" value="Genomic_DNA"/>
</dbReference>
<feature type="region of interest" description="Disordered" evidence="1">
    <location>
        <begin position="1"/>
        <end position="83"/>
    </location>
</feature>
<dbReference type="AlphaFoldDB" id="S8EPZ3"/>
<evidence type="ECO:0000313" key="2">
    <source>
        <dbReference type="EMBL" id="EPT05104.1"/>
    </source>
</evidence>
<gene>
    <name evidence="2" type="ORF">FOMPIDRAFT_84096</name>
</gene>
<name>S8EPZ3_FOMSC</name>
<dbReference type="OrthoDB" id="3270460at2759"/>
<reference evidence="2 3" key="1">
    <citation type="journal article" date="2012" name="Science">
        <title>The Paleozoic origin of enzymatic lignin decomposition reconstructed from 31 fungal genomes.</title>
        <authorList>
            <person name="Floudas D."/>
            <person name="Binder M."/>
            <person name="Riley R."/>
            <person name="Barry K."/>
            <person name="Blanchette R.A."/>
            <person name="Henrissat B."/>
            <person name="Martinez A.T."/>
            <person name="Otillar R."/>
            <person name="Spatafora J.W."/>
            <person name="Yadav J.S."/>
            <person name="Aerts A."/>
            <person name="Benoit I."/>
            <person name="Boyd A."/>
            <person name="Carlson A."/>
            <person name="Copeland A."/>
            <person name="Coutinho P.M."/>
            <person name="de Vries R.P."/>
            <person name="Ferreira P."/>
            <person name="Findley K."/>
            <person name="Foster B."/>
            <person name="Gaskell J."/>
            <person name="Glotzer D."/>
            <person name="Gorecki P."/>
            <person name="Heitman J."/>
            <person name="Hesse C."/>
            <person name="Hori C."/>
            <person name="Igarashi K."/>
            <person name="Jurgens J.A."/>
            <person name="Kallen N."/>
            <person name="Kersten P."/>
            <person name="Kohler A."/>
            <person name="Kuees U."/>
            <person name="Kumar T.K.A."/>
            <person name="Kuo A."/>
            <person name="LaButti K."/>
            <person name="Larrondo L.F."/>
            <person name="Lindquist E."/>
            <person name="Ling A."/>
            <person name="Lombard V."/>
            <person name="Lucas S."/>
            <person name="Lundell T."/>
            <person name="Martin R."/>
            <person name="McLaughlin D.J."/>
            <person name="Morgenstern I."/>
            <person name="Morin E."/>
            <person name="Murat C."/>
            <person name="Nagy L.G."/>
            <person name="Nolan M."/>
            <person name="Ohm R.A."/>
            <person name="Patyshakuliyeva A."/>
            <person name="Rokas A."/>
            <person name="Ruiz-Duenas F.J."/>
            <person name="Sabat G."/>
            <person name="Salamov A."/>
            <person name="Samejima M."/>
            <person name="Schmutz J."/>
            <person name="Slot J.C."/>
            <person name="St John F."/>
            <person name="Stenlid J."/>
            <person name="Sun H."/>
            <person name="Sun S."/>
            <person name="Syed K."/>
            <person name="Tsang A."/>
            <person name="Wiebenga A."/>
            <person name="Young D."/>
            <person name="Pisabarro A."/>
            <person name="Eastwood D.C."/>
            <person name="Martin F."/>
            <person name="Cullen D."/>
            <person name="Grigoriev I.V."/>
            <person name="Hibbett D.S."/>
        </authorList>
    </citation>
    <scope>NUCLEOTIDE SEQUENCE</scope>
    <source>
        <strain evidence="3">FP-58527</strain>
    </source>
</reference>
<dbReference type="Proteomes" id="UP000015241">
    <property type="component" value="Unassembled WGS sequence"/>
</dbReference>
<evidence type="ECO:0000256" key="1">
    <source>
        <dbReference type="SAM" id="MobiDB-lite"/>
    </source>
</evidence>
<accession>S8EPZ3</accession>
<protein>
    <submittedName>
        <fullName evidence="2">Uncharacterized protein</fullName>
    </submittedName>
</protein>
<organism evidence="2 3">
    <name type="scientific">Fomitopsis schrenkii</name>
    <name type="common">Brown rot fungus</name>
    <dbReference type="NCBI Taxonomy" id="2126942"/>
    <lineage>
        <taxon>Eukaryota</taxon>
        <taxon>Fungi</taxon>
        <taxon>Dikarya</taxon>
        <taxon>Basidiomycota</taxon>
        <taxon>Agaricomycotina</taxon>
        <taxon>Agaricomycetes</taxon>
        <taxon>Polyporales</taxon>
        <taxon>Fomitopsis</taxon>
    </lineage>
</organism>
<sequence>MAMKNSAVDTSDMNHKRTASPVDTANVVNELKNSILTAGSQGQSSATGGGSVNDTTPDADSARLADEGSNDVAPDDRAASEESIAQDAVELSNVYNAVWLQKPGLEKLVSSSDNEDGRYNIFNIPREQAEWMTIGPQQNKQVLMLEDDPVRFWIVGVVARDGAHLAASDGTNNRQVSVCVHPVRVKEHDRWTSFLQQLGGVQLPYSPINGTLSARRRMVFRQGGHGIVAPFNNCFDARRTLRPYRVMDKWSPQNIDENDLIVMEVRIDRWKCDSVGNVQRYGTWNNYRVGLELLAVSLLLKGSIDVVQGPSAILEEYDYNF</sequence>
<dbReference type="eggNOG" id="ENOG502RC8H">
    <property type="taxonomic scope" value="Eukaryota"/>
</dbReference>
<keyword evidence="3" id="KW-1185">Reference proteome</keyword>
<dbReference type="InParanoid" id="S8EPZ3"/>